<gene>
    <name evidence="1" type="ORF">UFOPK2131_00068</name>
</gene>
<dbReference type="AlphaFoldDB" id="A0A6J6ISD9"/>
<protein>
    <submittedName>
        <fullName evidence="1">Unannotated protein</fullName>
    </submittedName>
</protein>
<proteinExistence type="predicted"/>
<name>A0A6J6ISD9_9ZZZZ</name>
<accession>A0A6J6ISD9</accession>
<organism evidence="1">
    <name type="scientific">freshwater metagenome</name>
    <dbReference type="NCBI Taxonomy" id="449393"/>
    <lineage>
        <taxon>unclassified sequences</taxon>
        <taxon>metagenomes</taxon>
        <taxon>ecological metagenomes</taxon>
    </lineage>
</organism>
<dbReference type="EMBL" id="CAEZVT010000002">
    <property type="protein sequence ID" value="CAB4627567.1"/>
    <property type="molecule type" value="Genomic_DNA"/>
</dbReference>
<evidence type="ECO:0000313" key="1">
    <source>
        <dbReference type="EMBL" id="CAB4627567.1"/>
    </source>
</evidence>
<reference evidence="1" key="1">
    <citation type="submission" date="2020-05" db="EMBL/GenBank/DDBJ databases">
        <authorList>
            <person name="Chiriac C."/>
            <person name="Salcher M."/>
            <person name="Ghai R."/>
            <person name="Kavagutti S V."/>
        </authorList>
    </citation>
    <scope>NUCLEOTIDE SEQUENCE</scope>
</reference>
<sequence>MAPAIVVLFDSARSAEPPHNSGITAAIAFRTLPEAALVETSLPESKVGRAPTSSVGVSPFCSLSNKALAAGFAADHESNEDCHCEIADLDRSASDLVYSITSGETSKVFVGSKPRAFFRPASSS</sequence>